<organism evidence="3 4">
    <name type="scientific">Bradyrhizobium japonicum</name>
    <dbReference type="NCBI Taxonomy" id="375"/>
    <lineage>
        <taxon>Bacteria</taxon>
        <taxon>Pseudomonadati</taxon>
        <taxon>Pseudomonadota</taxon>
        <taxon>Alphaproteobacteria</taxon>
        <taxon>Hyphomicrobiales</taxon>
        <taxon>Nitrobacteraceae</taxon>
        <taxon>Bradyrhizobium</taxon>
    </lineage>
</organism>
<dbReference type="RefSeq" id="WP_071915200.1">
    <property type="nucleotide sequence ID" value="NZ_CP017637.1"/>
</dbReference>
<keyword evidence="2" id="KW-0812">Transmembrane</keyword>
<evidence type="ECO:0000313" key="3">
    <source>
        <dbReference type="EMBL" id="APG12965.1"/>
    </source>
</evidence>
<evidence type="ECO:0000256" key="1">
    <source>
        <dbReference type="SAM" id="MobiDB-lite"/>
    </source>
</evidence>
<reference evidence="3 4" key="1">
    <citation type="submission" date="2016-11" db="EMBL/GenBank/DDBJ databases">
        <title>Complete Genome Sequence of Bradyrhizobium sp. strain J5, an isolated from soybean nodule in Hokkaido.</title>
        <authorList>
            <person name="Kanehara K."/>
        </authorList>
    </citation>
    <scope>NUCLEOTIDE SEQUENCE [LARGE SCALE GENOMIC DNA]</scope>
    <source>
        <strain evidence="3 4">J5</strain>
    </source>
</reference>
<keyword evidence="2" id="KW-1133">Transmembrane helix</keyword>
<feature type="transmembrane region" description="Helical" evidence="2">
    <location>
        <begin position="6"/>
        <end position="23"/>
    </location>
</feature>
<sequence length="66" mass="7245">MGLRSWLLILVTAAVAHVILHALDRQIDAGIHRLSEETINHPGAGSSAEPDLRSVTARSAYMRNER</sequence>
<evidence type="ECO:0000313" key="4">
    <source>
        <dbReference type="Proteomes" id="UP000181962"/>
    </source>
</evidence>
<name>A0A1L3FI28_BRAJP</name>
<proteinExistence type="predicted"/>
<keyword evidence="2" id="KW-0472">Membrane</keyword>
<feature type="region of interest" description="Disordered" evidence="1">
    <location>
        <begin position="38"/>
        <end position="66"/>
    </location>
</feature>
<protein>
    <submittedName>
        <fullName evidence="3">Uncharacterized protein</fullName>
    </submittedName>
</protein>
<dbReference type="EMBL" id="CP017637">
    <property type="protein sequence ID" value="APG12965.1"/>
    <property type="molecule type" value="Genomic_DNA"/>
</dbReference>
<evidence type="ECO:0000256" key="2">
    <source>
        <dbReference type="SAM" id="Phobius"/>
    </source>
</evidence>
<gene>
    <name evidence="3" type="ORF">BKD09_31945</name>
</gene>
<accession>A0A1L3FI28</accession>
<dbReference type="AlphaFoldDB" id="A0A1L3FI28"/>
<dbReference type="Proteomes" id="UP000181962">
    <property type="component" value="Chromosome"/>
</dbReference>